<evidence type="ECO:0000313" key="1">
    <source>
        <dbReference type="EMBL" id="KAL2060948.1"/>
    </source>
</evidence>
<reference evidence="1 2" key="1">
    <citation type="journal article" date="2024" name="Commun. Biol.">
        <title>Comparative genomic analysis of thermophilic fungi reveals convergent evolutionary adaptations and gene losses.</title>
        <authorList>
            <person name="Steindorff A.S."/>
            <person name="Aguilar-Pontes M.V."/>
            <person name="Robinson A.J."/>
            <person name="Andreopoulos B."/>
            <person name="LaButti K."/>
            <person name="Kuo A."/>
            <person name="Mondo S."/>
            <person name="Riley R."/>
            <person name="Otillar R."/>
            <person name="Haridas S."/>
            <person name="Lipzen A."/>
            <person name="Grimwood J."/>
            <person name="Schmutz J."/>
            <person name="Clum A."/>
            <person name="Reid I.D."/>
            <person name="Moisan M.C."/>
            <person name="Butler G."/>
            <person name="Nguyen T.T.M."/>
            <person name="Dewar K."/>
            <person name="Conant G."/>
            <person name="Drula E."/>
            <person name="Henrissat B."/>
            <person name="Hansel C."/>
            <person name="Singer S."/>
            <person name="Hutchinson M.I."/>
            <person name="de Vries R.P."/>
            <person name="Natvig D.O."/>
            <person name="Powell A.J."/>
            <person name="Tsang A."/>
            <person name="Grigoriev I.V."/>
        </authorList>
    </citation>
    <scope>NUCLEOTIDE SEQUENCE [LARGE SCALE GENOMIC DNA]</scope>
    <source>
        <strain evidence="1 2">CBS 494.80</strain>
    </source>
</reference>
<proteinExistence type="predicted"/>
<accession>A0ABR4BTK8</accession>
<protein>
    <submittedName>
        <fullName evidence="1">Uncharacterized protein</fullName>
    </submittedName>
</protein>
<sequence>MSSTNTPRTEDLQDPTILMKTDIPAEQALRDAILPTRSEWKEILRNEWQLTHREPRDVAHAFQLRISHEDPLKADLSSMRRVRRMTSFHCSDGRIWWWVTHTCSYPPVGPPHCLTCGKLDRERWPAYCAKVMLLVRDELNGQEKDQEVSRDMKRGGTFHHKLTKEWTELILAHRETCRRESERENPCEPEEFVEEVERRNAQACADYLYLEMFNHRKMHYRTVVRDFYHETRKSGDEEGEKERLEKFLGEVRGLDQDYMKRTRIFRIGKMQ</sequence>
<evidence type="ECO:0000313" key="2">
    <source>
        <dbReference type="Proteomes" id="UP001595075"/>
    </source>
</evidence>
<comment type="caution">
    <text evidence="1">The sequence shown here is derived from an EMBL/GenBank/DDBJ whole genome shotgun (WGS) entry which is preliminary data.</text>
</comment>
<keyword evidence="2" id="KW-1185">Reference proteome</keyword>
<gene>
    <name evidence="1" type="ORF">VTL71DRAFT_9000</name>
</gene>
<name>A0ABR4BTK8_9HELO</name>
<dbReference type="EMBL" id="JAZHXI010000020">
    <property type="protein sequence ID" value="KAL2060948.1"/>
    <property type="molecule type" value="Genomic_DNA"/>
</dbReference>
<dbReference type="Proteomes" id="UP001595075">
    <property type="component" value="Unassembled WGS sequence"/>
</dbReference>
<organism evidence="1 2">
    <name type="scientific">Oculimacula yallundae</name>
    <dbReference type="NCBI Taxonomy" id="86028"/>
    <lineage>
        <taxon>Eukaryota</taxon>
        <taxon>Fungi</taxon>
        <taxon>Dikarya</taxon>
        <taxon>Ascomycota</taxon>
        <taxon>Pezizomycotina</taxon>
        <taxon>Leotiomycetes</taxon>
        <taxon>Helotiales</taxon>
        <taxon>Ploettnerulaceae</taxon>
        <taxon>Oculimacula</taxon>
    </lineage>
</organism>